<dbReference type="VEuPathDB" id="FungiDB:FUN_011381"/>
<evidence type="ECO:0000313" key="3">
    <source>
        <dbReference type="EMBL" id="PKY46314.1"/>
    </source>
</evidence>
<evidence type="ECO:0000313" key="4">
    <source>
        <dbReference type="Proteomes" id="UP000234323"/>
    </source>
</evidence>
<accession>A0A2I1GI72</accession>
<feature type="compositionally biased region" description="Low complexity" evidence="1">
    <location>
        <begin position="521"/>
        <end position="541"/>
    </location>
</feature>
<keyword evidence="4" id="KW-1185">Reference proteome</keyword>
<feature type="region of interest" description="Disordered" evidence="1">
    <location>
        <begin position="520"/>
        <end position="623"/>
    </location>
</feature>
<dbReference type="EMBL" id="LLXI01000445">
    <property type="protein sequence ID" value="PKY46314.1"/>
    <property type="molecule type" value="Genomic_DNA"/>
</dbReference>
<dbReference type="Gene3D" id="2.60.40.640">
    <property type="match status" value="1"/>
</dbReference>
<feature type="domain" description="Arrestin-like N-terminal" evidence="2">
    <location>
        <begin position="50"/>
        <end position="152"/>
    </location>
</feature>
<feature type="compositionally biased region" description="Polar residues" evidence="1">
    <location>
        <begin position="333"/>
        <end position="344"/>
    </location>
</feature>
<dbReference type="SUPFAM" id="SSF81296">
    <property type="entry name" value="E set domains"/>
    <property type="match status" value="1"/>
</dbReference>
<dbReference type="Proteomes" id="UP000234323">
    <property type="component" value="Unassembled WGS sequence"/>
</dbReference>
<dbReference type="Pfam" id="PF00339">
    <property type="entry name" value="Arrestin_N"/>
    <property type="match status" value="1"/>
</dbReference>
<protein>
    <recommendedName>
        <fullName evidence="2">Arrestin-like N-terminal domain-containing protein</fullName>
    </recommendedName>
</protein>
<dbReference type="InterPro" id="IPR014752">
    <property type="entry name" value="Arrestin-like_C"/>
</dbReference>
<gene>
    <name evidence="3" type="ORF">RhiirA4_444259</name>
</gene>
<proteinExistence type="predicted"/>
<feature type="compositionally biased region" description="Low complexity" evidence="1">
    <location>
        <begin position="1"/>
        <end position="16"/>
    </location>
</feature>
<evidence type="ECO:0000256" key="1">
    <source>
        <dbReference type="SAM" id="MobiDB-lite"/>
    </source>
</evidence>
<dbReference type="InterPro" id="IPR011021">
    <property type="entry name" value="Arrestin-like_N"/>
</dbReference>
<dbReference type="AlphaFoldDB" id="A0A2I1GI72"/>
<dbReference type="VEuPathDB" id="FungiDB:RhiirA1_488016"/>
<sequence length="623" mass="71073">MTSPSSTSPTKTNRPPLSSYIKPHKNITFSYEADSVSFQQGTLGDTDSFLTGVLHLSYQKQHQIKSVSLHLKGAERTSWHKAQARSKALYTGEQILVDQPYKIWESEEEVQILHLDIPFKVKLPYNLPETIVSEIGTVNYTLRAIVNRKGSLVSSTTQSVEIQCPLKRTISLDNANSTPYKLRGESRSGLDYTFVLPPNKNFNLGTYVSIPMRIRFLRPGISVERVEIALKTCMDFRCNNPNETRHVKEQSAFLVIPRQEIRYLQPLSHHYEGECVHTINLFLPRSVQPTYSGRFISITHQLCLKFCLWGADMDFQIEESVRVANIYEKFPNEQLSSSPPQINRNLLSPSPYDSSNNSNNSHYSPNQSVYDPDEISIDIRDKDIISINNIINNSNNNSTNINKSNINNNNDRYLYSEKSHYEMIPQQMIPQQRTRRPSLSSELPPPFHYHPEGYAKKFPLNNRNKRDSYTDSIVSNNIEEEYYDLLLYKKKIELALLHQQQHLLQQKNVYDNIQYNYSRASTPSTSSSNSLHSNLSPTVAPISPPRPPPTPIPPISTPNLYDGMPSPNPSPNSSKLPPYADGRSPPNHHHNNEKVPVRSPASPPPYRGRGHSQFEAYTYNFDD</sequence>
<name>A0A2I1GI72_9GLOM</name>
<evidence type="ECO:0000259" key="2">
    <source>
        <dbReference type="Pfam" id="PF00339"/>
    </source>
</evidence>
<dbReference type="InterPro" id="IPR014756">
    <property type="entry name" value="Ig_E-set"/>
</dbReference>
<feature type="compositionally biased region" description="Pro residues" evidence="1">
    <location>
        <begin position="542"/>
        <end position="556"/>
    </location>
</feature>
<dbReference type="VEuPathDB" id="FungiDB:RhiirFUN_012668"/>
<feature type="region of interest" description="Disordered" evidence="1">
    <location>
        <begin position="333"/>
        <end position="371"/>
    </location>
</feature>
<feature type="compositionally biased region" description="Low complexity" evidence="1">
    <location>
        <begin position="345"/>
        <end position="368"/>
    </location>
</feature>
<reference evidence="3 4" key="1">
    <citation type="submission" date="2015-10" db="EMBL/GenBank/DDBJ databases">
        <title>Genome analyses suggest a sexual origin of heterokaryosis in a supposedly ancient asexual fungus.</title>
        <authorList>
            <person name="Ropars J."/>
            <person name="Sedzielewska K."/>
            <person name="Noel J."/>
            <person name="Charron P."/>
            <person name="Farinelli L."/>
            <person name="Marton T."/>
            <person name="Kruger M."/>
            <person name="Pelin A."/>
            <person name="Brachmann A."/>
            <person name="Corradi N."/>
        </authorList>
    </citation>
    <scope>NUCLEOTIDE SEQUENCE [LARGE SCALE GENOMIC DNA]</scope>
    <source>
        <strain evidence="3 4">A4</strain>
    </source>
</reference>
<comment type="caution">
    <text evidence="3">The sequence shown here is derived from an EMBL/GenBank/DDBJ whole genome shotgun (WGS) entry which is preliminary data.</text>
</comment>
<feature type="region of interest" description="Disordered" evidence="1">
    <location>
        <begin position="1"/>
        <end position="20"/>
    </location>
</feature>
<organism evidence="3 4">
    <name type="scientific">Rhizophagus irregularis</name>
    <dbReference type="NCBI Taxonomy" id="588596"/>
    <lineage>
        <taxon>Eukaryota</taxon>
        <taxon>Fungi</taxon>
        <taxon>Fungi incertae sedis</taxon>
        <taxon>Mucoromycota</taxon>
        <taxon>Glomeromycotina</taxon>
        <taxon>Glomeromycetes</taxon>
        <taxon>Glomerales</taxon>
        <taxon>Glomeraceae</taxon>
        <taxon>Rhizophagus</taxon>
    </lineage>
</organism>